<dbReference type="InterPro" id="IPR047930">
    <property type="entry name" value="Transpos_IS6"/>
</dbReference>
<evidence type="ECO:0000313" key="6">
    <source>
        <dbReference type="EMBL" id="MEN3931809.1"/>
    </source>
</evidence>
<keyword evidence="4" id="KW-0233">DNA recombination</keyword>
<evidence type="ECO:0000256" key="1">
    <source>
        <dbReference type="ARBA" id="ARBA00002286"/>
    </source>
</evidence>
<dbReference type="EMBL" id="JBBYXI010000015">
    <property type="protein sequence ID" value="MEN3931809.1"/>
    <property type="molecule type" value="Genomic_DNA"/>
</dbReference>
<dbReference type="RefSeq" id="WP_346337864.1">
    <property type="nucleotide sequence ID" value="NZ_JBBYXI010000015.1"/>
</dbReference>
<feature type="domain" description="DDE" evidence="5">
    <location>
        <begin position="69"/>
        <end position="212"/>
    </location>
</feature>
<keyword evidence="2" id="KW-0815">Transposition</keyword>
<keyword evidence="7" id="KW-1185">Reference proteome</keyword>
<name>A0ABV0BLK8_9HYPH</name>
<evidence type="ECO:0000256" key="2">
    <source>
        <dbReference type="ARBA" id="ARBA00022578"/>
    </source>
</evidence>
<dbReference type="Proteomes" id="UP001418637">
    <property type="component" value="Unassembled WGS sequence"/>
</dbReference>
<dbReference type="SUPFAM" id="SSF53098">
    <property type="entry name" value="Ribonuclease H-like"/>
    <property type="match status" value="1"/>
</dbReference>
<sequence length="234" mass="27790">MFKYRRFPASVILLCVRWYLAYCLSLRNLEEMMQERGISVDHATIHRWIIRYAPVIAKAFNRHKIAAGKNWFVDETYIKVGKRWMYLYRAIDNYGLTVEFLFSEKRNIRAARLFFKKAFERNDRPESITLDRYQANHTALVAIDNEHRLRNENGKLISPIKIHTGKYLNNRIEQSHRCIKRRIKPMLGFKSNTSANIIFNGIETIEMMRRGQADYARSALLNLKQQFEMLIPAK</sequence>
<evidence type="ECO:0000256" key="4">
    <source>
        <dbReference type="ARBA" id="ARBA00023172"/>
    </source>
</evidence>
<dbReference type="InterPro" id="IPR036397">
    <property type="entry name" value="RNaseH_sf"/>
</dbReference>
<accession>A0ABV0BLK8</accession>
<organism evidence="6 7">
    <name type="scientific">Hohaiivirga grylli</name>
    <dbReference type="NCBI Taxonomy" id="3133970"/>
    <lineage>
        <taxon>Bacteria</taxon>
        <taxon>Pseudomonadati</taxon>
        <taxon>Pseudomonadota</taxon>
        <taxon>Alphaproteobacteria</taxon>
        <taxon>Hyphomicrobiales</taxon>
        <taxon>Methylobacteriaceae</taxon>
        <taxon>Hohaiivirga</taxon>
    </lineage>
</organism>
<dbReference type="InterPro" id="IPR052183">
    <property type="entry name" value="IS_Transposase"/>
</dbReference>
<dbReference type="InterPro" id="IPR012337">
    <property type="entry name" value="RNaseH-like_sf"/>
</dbReference>
<evidence type="ECO:0000259" key="5">
    <source>
        <dbReference type="Pfam" id="PF13610"/>
    </source>
</evidence>
<evidence type="ECO:0000313" key="7">
    <source>
        <dbReference type="Proteomes" id="UP001418637"/>
    </source>
</evidence>
<comment type="caution">
    <text evidence="6">The sequence shown here is derived from an EMBL/GenBank/DDBJ whole genome shotgun (WGS) entry which is preliminary data.</text>
</comment>
<keyword evidence="3" id="KW-0238">DNA-binding</keyword>
<evidence type="ECO:0000256" key="3">
    <source>
        <dbReference type="ARBA" id="ARBA00023125"/>
    </source>
</evidence>
<reference evidence="6 7" key="1">
    <citation type="submission" date="2024-04" db="EMBL/GenBank/DDBJ databases">
        <title>A novel species isolated from cricket.</title>
        <authorList>
            <person name="Wang H.-C."/>
        </authorList>
    </citation>
    <scope>NUCLEOTIDE SEQUENCE [LARGE SCALE GENOMIC DNA]</scope>
    <source>
        <strain evidence="6 7">WL0021</strain>
    </source>
</reference>
<gene>
    <name evidence="6" type="ORF">WJT86_12205</name>
</gene>
<dbReference type="NCBIfam" id="NF033587">
    <property type="entry name" value="transpos_IS6"/>
    <property type="match status" value="1"/>
</dbReference>
<protein>
    <submittedName>
        <fullName evidence="6">IS6 family transposase</fullName>
    </submittedName>
</protein>
<dbReference type="PANTHER" id="PTHR35528:SF3">
    <property type="entry name" value="BLL1675 PROTEIN"/>
    <property type="match status" value="1"/>
</dbReference>
<dbReference type="Pfam" id="PF13610">
    <property type="entry name" value="DDE_Tnp_IS240"/>
    <property type="match status" value="1"/>
</dbReference>
<comment type="function">
    <text evidence="1">Involved in the transposition of the insertion sequence.</text>
</comment>
<dbReference type="PANTHER" id="PTHR35528">
    <property type="entry name" value="BLL1675 PROTEIN"/>
    <property type="match status" value="1"/>
</dbReference>
<dbReference type="Gene3D" id="3.30.420.10">
    <property type="entry name" value="Ribonuclease H-like superfamily/Ribonuclease H"/>
    <property type="match status" value="1"/>
</dbReference>
<dbReference type="InterPro" id="IPR032874">
    <property type="entry name" value="DDE_dom"/>
</dbReference>
<proteinExistence type="predicted"/>